<dbReference type="EMBL" id="JAVDVY010000002">
    <property type="protein sequence ID" value="MDR7135056.1"/>
    <property type="molecule type" value="Genomic_DNA"/>
</dbReference>
<name>A0ABU1WBN6_9GAMM</name>
<dbReference type="Pfam" id="PF06719">
    <property type="entry name" value="AraC_N"/>
    <property type="match status" value="1"/>
</dbReference>
<dbReference type="RefSeq" id="WP_310062383.1">
    <property type="nucleotide sequence ID" value="NZ_JAVDVY010000002.1"/>
</dbReference>
<protein>
    <submittedName>
        <fullName evidence="4">AraC-like DNA-binding protein</fullName>
    </submittedName>
</protein>
<evidence type="ECO:0000313" key="4">
    <source>
        <dbReference type="EMBL" id="MDR7135056.1"/>
    </source>
</evidence>
<dbReference type="Pfam" id="PF12833">
    <property type="entry name" value="HTH_18"/>
    <property type="match status" value="1"/>
</dbReference>
<evidence type="ECO:0000313" key="5">
    <source>
        <dbReference type="Proteomes" id="UP001251524"/>
    </source>
</evidence>
<dbReference type="Proteomes" id="UP001251524">
    <property type="component" value="Unassembled WGS sequence"/>
</dbReference>
<keyword evidence="1" id="KW-0805">Transcription regulation</keyword>
<dbReference type="PANTHER" id="PTHR43436">
    <property type="entry name" value="ARAC-FAMILY TRANSCRIPTIONAL REGULATOR"/>
    <property type="match status" value="1"/>
</dbReference>
<dbReference type="SUPFAM" id="SSF46689">
    <property type="entry name" value="Homeodomain-like"/>
    <property type="match status" value="2"/>
</dbReference>
<dbReference type="PROSITE" id="PS01124">
    <property type="entry name" value="HTH_ARAC_FAMILY_2"/>
    <property type="match status" value="1"/>
</dbReference>
<dbReference type="SMART" id="SM00342">
    <property type="entry name" value="HTH_ARAC"/>
    <property type="match status" value="1"/>
</dbReference>
<dbReference type="PANTHER" id="PTHR43436:SF2">
    <property type="entry name" value="ARAC_XYLS FAMILY TRANSCRIPTIONAL REGULATOR"/>
    <property type="match status" value="1"/>
</dbReference>
<comment type="caution">
    <text evidence="4">The sequence shown here is derived from an EMBL/GenBank/DDBJ whole genome shotgun (WGS) entry which is preliminary data.</text>
</comment>
<dbReference type="InterPro" id="IPR018060">
    <property type="entry name" value="HTH_AraC"/>
</dbReference>
<reference evidence="4 5" key="1">
    <citation type="submission" date="2023-07" db="EMBL/GenBank/DDBJ databases">
        <title>Sorghum-associated microbial communities from plants grown in Nebraska, USA.</title>
        <authorList>
            <person name="Schachtman D."/>
        </authorList>
    </citation>
    <scope>NUCLEOTIDE SEQUENCE [LARGE SCALE GENOMIC DNA]</scope>
    <source>
        <strain evidence="4 5">BE198</strain>
    </source>
</reference>
<evidence type="ECO:0000256" key="2">
    <source>
        <dbReference type="ARBA" id="ARBA00023163"/>
    </source>
</evidence>
<keyword evidence="5" id="KW-1185">Reference proteome</keyword>
<dbReference type="InterPro" id="IPR009057">
    <property type="entry name" value="Homeodomain-like_sf"/>
</dbReference>
<dbReference type="InterPro" id="IPR009594">
    <property type="entry name" value="Tscrpt_reg_HTH_AraC_N"/>
</dbReference>
<proteinExistence type="predicted"/>
<dbReference type="Gene3D" id="1.10.10.60">
    <property type="entry name" value="Homeodomain-like"/>
    <property type="match status" value="1"/>
</dbReference>
<evidence type="ECO:0000259" key="3">
    <source>
        <dbReference type="PROSITE" id="PS01124"/>
    </source>
</evidence>
<gene>
    <name evidence="4" type="ORF">J2X06_002265</name>
</gene>
<sequence length="322" mass="35551">MATRAQTPTIAASRQARMVDLIDRLAPDEGYTQSLLDGVTLMRANHPLVRTPALYEPSIVIVAQGRKRGFHGGNTYVYDAQHYLVLAVPLPFEIETEASPQEPMLGIALRIDPTMTAELALSVDETQPHFDVRPRTMFATPVDERFGDATVRLLEALANPGEAKLLGPAIVREMTYRVLTGDQGGSLRAALTQGGHFGRIAKALRRIHSQYDHELDVTTLAGEANMSVPAFHAHFKTVTATSPIQYIKAMRLHQARLLMIRNGLTAVTASERVGYESASQFSREFKRMFGRSPIEEARHLKDVLNLAPPVRHVAAEQRVLAS</sequence>
<keyword evidence="2" id="KW-0804">Transcription</keyword>
<feature type="domain" description="HTH araC/xylS-type" evidence="3">
    <location>
        <begin position="201"/>
        <end position="299"/>
    </location>
</feature>
<accession>A0ABU1WBN6</accession>
<organism evidence="4 5">
    <name type="scientific">Lysobacter niastensis</name>
    <dbReference type="NCBI Taxonomy" id="380629"/>
    <lineage>
        <taxon>Bacteria</taxon>
        <taxon>Pseudomonadati</taxon>
        <taxon>Pseudomonadota</taxon>
        <taxon>Gammaproteobacteria</taxon>
        <taxon>Lysobacterales</taxon>
        <taxon>Lysobacteraceae</taxon>
        <taxon>Lysobacter</taxon>
    </lineage>
</organism>
<evidence type="ECO:0000256" key="1">
    <source>
        <dbReference type="ARBA" id="ARBA00023015"/>
    </source>
</evidence>